<dbReference type="Gene3D" id="1.10.260.40">
    <property type="entry name" value="lambda repressor-like DNA-binding domains"/>
    <property type="match status" value="1"/>
</dbReference>
<dbReference type="PROSITE" id="PS50943">
    <property type="entry name" value="HTH_CROC1"/>
    <property type="match status" value="1"/>
</dbReference>
<name>A0AAJ5JZF7_9DEIO</name>
<dbReference type="GO" id="GO:0001046">
    <property type="term" value="F:core promoter sequence-specific DNA binding"/>
    <property type="evidence" value="ECO:0007669"/>
    <property type="project" value="TreeGrafter"/>
</dbReference>
<accession>A0AAJ5JZF7</accession>
<dbReference type="EMBL" id="JACHFV010000001">
    <property type="protein sequence ID" value="MBB5293207.1"/>
    <property type="molecule type" value="Genomic_DNA"/>
</dbReference>
<comment type="caution">
    <text evidence="3">The sequence shown here is derived from an EMBL/GenBank/DDBJ whole genome shotgun (WGS) entry which is preliminary data.</text>
</comment>
<dbReference type="RefSeq" id="WP_129117279.1">
    <property type="nucleotide sequence ID" value="NZ_BSUI01000012.1"/>
</dbReference>
<dbReference type="EMBL" id="VBRC01000001">
    <property type="protein sequence ID" value="TLK31945.1"/>
    <property type="molecule type" value="Genomic_DNA"/>
</dbReference>
<evidence type="ECO:0000313" key="2">
    <source>
        <dbReference type="EMBL" id="MBB5293207.1"/>
    </source>
</evidence>
<proteinExistence type="predicted"/>
<dbReference type="InterPro" id="IPR010982">
    <property type="entry name" value="Lambda_DNA-bd_dom_sf"/>
</dbReference>
<dbReference type="SMART" id="SM00530">
    <property type="entry name" value="HTH_XRE"/>
    <property type="match status" value="1"/>
</dbReference>
<dbReference type="AlphaFoldDB" id="A0AAJ5JZF7"/>
<dbReference type="GO" id="GO:0006355">
    <property type="term" value="P:regulation of DNA-templated transcription"/>
    <property type="evidence" value="ECO:0007669"/>
    <property type="project" value="InterPro"/>
</dbReference>
<evidence type="ECO:0000313" key="3">
    <source>
        <dbReference type="EMBL" id="TLK31945.1"/>
    </source>
</evidence>
<reference evidence="3 4" key="1">
    <citation type="submission" date="2019-04" db="EMBL/GenBank/DDBJ databases">
        <title>Deinococcus metalilatus MA1002 mutant No.5.</title>
        <authorList>
            <person name="Park W."/>
            <person name="Park C."/>
        </authorList>
    </citation>
    <scope>NUCLEOTIDE SEQUENCE [LARGE SCALE GENOMIC DNA]</scope>
    <source>
        <strain evidence="3 4">MA1002-m5</strain>
    </source>
</reference>
<organism evidence="3 4">
    <name type="scientific">Deinococcus metallilatus</name>
    <dbReference type="NCBI Taxonomy" id="1211322"/>
    <lineage>
        <taxon>Bacteria</taxon>
        <taxon>Thermotogati</taxon>
        <taxon>Deinococcota</taxon>
        <taxon>Deinococci</taxon>
        <taxon>Deinococcales</taxon>
        <taxon>Deinococcaceae</taxon>
        <taxon>Deinococcus</taxon>
    </lineage>
</organism>
<feature type="domain" description="HTH cro/C1-type" evidence="1">
    <location>
        <begin position="87"/>
        <end position="141"/>
    </location>
</feature>
<reference evidence="2 5" key="2">
    <citation type="submission" date="2020-08" db="EMBL/GenBank/DDBJ databases">
        <title>Genomic Encyclopedia of Type Strains, Phase IV (KMG-IV): sequencing the most valuable type-strain genomes for metagenomic binning, comparative biology and taxonomic classification.</title>
        <authorList>
            <person name="Goeker M."/>
        </authorList>
    </citation>
    <scope>NUCLEOTIDE SEQUENCE [LARGE SCALE GENOMIC DNA]</scope>
    <source>
        <strain evidence="2 5">DSM 105434</strain>
    </source>
</reference>
<dbReference type="Proteomes" id="UP000308000">
    <property type="component" value="Unassembled WGS sequence"/>
</dbReference>
<evidence type="ECO:0000313" key="4">
    <source>
        <dbReference type="Proteomes" id="UP000308000"/>
    </source>
</evidence>
<dbReference type="Proteomes" id="UP000536909">
    <property type="component" value="Unassembled WGS sequence"/>
</dbReference>
<dbReference type="CDD" id="cd00093">
    <property type="entry name" value="HTH_XRE"/>
    <property type="match status" value="1"/>
</dbReference>
<dbReference type="SUPFAM" id="SSF47413">
    <property type="entry name" value="lambda repressor-like DNA-binding domains"/>
    <property type="match status" value="1"/>
</dbReference>
<gene>
    <name evidence="3" type="ORF">FCS05_00295</name>
    <name evidence="2" type="ORF">HNQ10_000020</name>
</gene>
<dbReference type="Pfam" id="PF01381">
    <property type="entry name" value="HTH_3"/>
    <property type="match status" value="1"/>
</dbReference>
<dbReference type="InterPro" id="IPR001387">
    <property type="entry name" value="Cro/C1-type_HTH"/>
</dbReference>
<protein>
    <submittedName>
        <fullName evidence="2">HTH-type transcriptional regulator/antitoxin HigA</fullName>
    </submittedName>
    <submittedName>
        <fullName evidence="3">Helix-turn-helix domain-containing protein</fullName>
    </submittedName>
</protein>
<sequence>MSLNIKNFERAVAALTELPEAALDLLRPITTEEAYDQALEMVDRLSRIVAGDPHHPLGPVYATLIEHIAHYEEEVYPAEPVPPHVMLDFLMDQNGVRQSDLAEKLGVDQSNVSRLINGKKTFTADLIKQLSQIFKVPATVFLA</sequence>
<keyword evidence="5" id="KW-1185">Reference proteome</keyword>
<dbReference type="PANTHER" id="PTHR40455:SF1">
    <property type="entry name" value="ANTITOXIN HIGA"/>
    <property type="match status" value="1"/>
</dbReference>
<dbReference type="InterPro" id="IPR039060">
    <property type="entry name" value="Antitox_HigA"/>
</dbReference>
<evidence type="ECO:0000259" key="1">
    <source>
        <dbReference type="PROSITE" id="PS50943"/>
    </source>
</evidence>
<dbReference type="PANTHER" id="PTHR40455">
    <property type="entry name" value="ANTITOXIN HIGA"/>
    <property type="match status" value="1"/>
</dbReference>
<evidence type="ECO:0000313" key="5">
    <source>
        <dbReference type="Proteomes" id="UP000536909"/>
    </source>
</evidence>